<dbReference type="GO" id="GO:0004478">
    <property type="term" value="F:methionine adenosyltransferase activity"/>
    <property type="evidence" value="ECO:0007669"/>
    <property type="project" value="UniProtKB-EC"/>
</dbReference>
<dbReference type="EMBL" id="RXIF01000012">
    <property type="protein sequence ID" value="RZN63890.1"/>
    <property type="molecule type" value="Genomic_DNA"/>
</dbReference>
<dbReference type="PANTHER" id="PTHR36697">
    <property type="entry name" value="S-ADENOSYLMETHIONINE SYNTHASE"/>
    <property type="match status" value="1"/>
</dbReference>
<name>A0A520KQR2_METT2</name>
<keyword evidence="1" id="KW-0808">Transferase</keyword>
<accession>A0A520KQR2</accession>
<evidence type="ECO:0000313" key="2">
    <source>
        <dbReference type="Proteomes" id="UP000317158"/>
    </source>
</evidence>
<evidence type="ECO:0000313" key="1">
    <source>
        <dbReference type="EMBL" id="RZN63890.1"/>
    </source>
</evidence>
<organism evidence="1 2">
    <name type="scientific">Methanoliparum thermophilum</name>
    <dbReference type="NCBI Taxonomy" id="2491083"/>
    <lineage>
        <taxon>Archaea</taxon>
        <taxon>Methanobacteriati</taxon>
        <taxon>Methanobacteriota</taxon>
        <taxon>Candidatus Methanoliparia</taxon>
        <taxon>Candidatus Methanoliparales</taxon>
        <taxon>Candidatus Methanoliparaceae</taxon>
        <taxon>Candidatus Methanoliparum</taxon>
    </lineage>
</organism>
<comment type="caution">
    <text evidence="1">The sequence shown here is derived from an EMBL/GenBank/DDBJ whole genome shotgun (WGS) entry which is preliminary data.</text>
</comment>
<sequence length="397" mass="44714">MKNIVIDEIGGTLIEDQKVEIAERKGLGHPDFMIDSIMEEFSLALCREYLKRFGRILHHNVDKGDIIGGETEPMFGGGKVVIPSKILFSGRATRTIDGEEIPIKDIAITSAKDWIKKKFRFLDPEKDIVYQVETKGGSGNLGDIFKRDGKIPEANDTSLGIGYAPFSSTEKAVFELEQYLNSKDFKRRYPVSGEDVKVMGCRIDDKLTITVANSFIDRFVEDEKDYFRQKEEILEDIKSYISNISDKKTDIILNALDRRDRGLNGIYLTVTGTSAEMGDDGQVGRGNRFNGVSSYNRPVSLEAAAGKNPISHVGKIYNMLSHNMAEEIWNLTDVDEVYVSILSQIGRTIDDPMVTKISLYPINKVDTHEIIELAEDRLDKIMDVMNQYVYKGESLII</sequence>
<dbReference type="Gene3D" id="3.30.300.10">
    <property type="match status" value="1"/>
</dbReference>
<protein>
    <submittedName>
        <fullName evidence="1">Methionine adenosyltransferase</fullName>
        <ecNumber evidence="1">2.5.1.6</ecNumber>
    </submittedName>
</protein>
<dbReference type="Pfam" id="PF01941">
    <property type="entry name" value="AdoMet_Synthase"/>
    <property type="match status" value="1"/>
</dbReference>
<dbReference type="AlphaFoldDB" id="A0A520KQR2"/>
<dbReference type="PANTHER" id="PTHR36697:SF1">
    <property type="entry name" value="S-ADENOSYLMETHIONINE SYNTHASE"/>
    <property type="match status" value="1"/>
</dbReference>
<dbReference type="EC" id="2.5.1.6" evidence="1"/>
<reference evidence="1 2" key="1">
    <citation type="journal article" date="2019" name="Nat. Microbiol.">
        <title>Wide diversity of methane and short-chain alkane metabolisms in uncultured archaea.</title>
        <authorList>
            <person name="Borrel G."/>
            <person name="Adam P.S."/>
            <person name="McKay L.J."/>
            <person name="Chen L.X."/>
            <person name="Sierra-Garcia I.N."/>
            <person name="Sieber C.M."/>
            <person name="Letourneur Q."/>
            <person name="Ghozlane A."/>
            <person name="Andersen G.L."/>
            <person name="Li W.J."/>
            <person name="Hallam S.J."/>
            <person name="Muyzer G."/>
            <person name="de Oliveira V.M."/>
            <person name="Inskeep W.P."/>
            <person name="Banfield J.F."/>
            <person name="Gribaldo S."/>
        </authorList>
    </citation>
    <scope>NUCLEOTIDE SEQUENCE [LARGE SCALE GENOMIC DNA]</scope>
    <source>
        <strain evidence="1">NM1a</strain>
    </source>
</reference>
<dbReference type="Proteomes" id="UP000317158">
    <property type="component" value="Unassembled WGS sequence"/>
</dbReference>
<dbReference type="Gene3D" id="3.30.300.280">
    <property type="entry name" value="S-adenosylmethionine synthetase, C-terminal domain"/>
    <property type="match status" value="1"/>
</dbReference>
<dbReference type="NCBIfam" id="NF003366">
    <property type="entry name" value="PRK04439.1-5"/>
    <property type="match status" value="1"/>
</dbReference>
<gene>
    <name evidence="1" type="ORF">EF806_06580</name>
</gene>
<proteinExistence type="predicted"/>
<dbReference type="InterPro" id="IPR042544">
    <property type="entry name" value="AdoMet_synthase_3"/>
</dbReference>
<dbReference type="InterPro" id="IPR027790">
    <property type="entry name" value="AdoMet_synthase_2_family"/>
</dbReference>